<dbReference type="EMBL" id="GL876979">
    <property type="protein sequence ID" value="KLU92083.1"/>
    <property type="molecule type" value="Genomic_DNA"/>
</dbReference>
<keyword evidence="3" id="KW-1185">Reference proteome</keyword>
<proteinExistence type="predicted"/>
<reference evidence="3" key="1">
    <citation type="submission" date="2010-05" db="EMBL/GenBank/DDBJ databases">
        <title>The genome sequence of Magnaporthe poae strain ATCC 64411.</title>
        <authorList>
            <person name="Ma L.-J."/>
            <person name="Dead R."/>
            <person name="Young S."/>
            <person name="Zeng Q."/>
            <person name="Koehrsen M."/>
            <person name="Alvarado L."/>
            <person name="Berlin A."/>
            <person name="Chapman S.B."/>
            <person name="Chen Z."/>
            <person name="Freedman E."/>
            <person name="Gellesch M."/>
            <person name="Goldberg J."/>
            <person name="Griggs A."/>
            <person name="Gujja S."/>
            <person name="Heilman E.R."/>
            <person name="Heiman D."/>
            <person name="Hepburn T."/>
            <person name="Howarth C."/>
            <person name="Jen D."/>
            <person name="Larson L."/>
            <person name="Mehta T."/>
            <person name="Neiman D."/>
            <person name="Pearson M."/>
            <person name="Roberts A."/>
            <person name="Saif S."/>
            <person name="Shea T."/>
            <person name="Shenoy N."/>
            <person name="Sisk P."/>
            <person name="Stolte C."/>
            <person name="Sykes S."/>
            <person name="Walk T."/>
            <person name="White J."/>
            <person name="Yandava C."/>
            <person name="Haas B."/>
            <person name="Nusbaum C."/>
            <person name="Birren B."/>
        </authorList>
    </citation>
    <scope>NUCLEOTIDE SEQUENCE [LARGE SCALE GENOMIC DNA]</scope>
    <source>
        <strain evidence="3">ATCC 64411 / 73-15</strain>
    </source>
</reference>
<evidence type="ECO:0000313" key="3">
    <source>
        <dbReference type="Proteomes" id="UP000011715"/>
    </source>
</evidence>
<reference evidence="2" key="4">
    <citation type="journal article" date="2015" name="G3 (Bethesda)">
        <title>Genome sequences of three phytopathogenic species of the Magnaporthaceae family of fungi.</title>
        <authorList>
            <person name="Okagaki L.H."/>
            <person name="Nunes C.C."/>
            <person name="Sailsbery J."/>
            <person name="Clay B."/>
            <person name="Brown D."/>
            <person name="John T."/>
            <person name="Oh Y."/>
            <person name="Young N."/>
            <person name="Fitzgerald M."/>
            <person name="Haas B.J."/>
            <person name="Zeng Q."/>
            <person name="Young S."/>
            <person name="Adiconis X."/>
            <person name="Fan L."/>
            <person name="Levin J.Z."/>
            <person name="Mitchell T.K."/>
            <person name="Okubara P.A."/>
            <person name="Farman M.L."/>
            <person name="Kohn L.M."/>
            <person name="Birren B."/>
            <person name="Ma L.-J."/>
            <person name="Dean R.A."/>
        </authorList>
    </citation>
    <scope>NUCLEOTIDE SEQUENCE</scope>
    <source>
        <strain evidence="2">ATCC 64411 / 73-15</strain>
    </source>
</reference>
<dbReference type="AlphaFoldDB" id="A0A0C4EE65"/>
<evidence type="ECO:0000313" key="1">
    <source>
        <dbReference type="EMBL" id="KLU92083.1"/>
    </source>
</evidence>
<name>A0A0C4EE65_MAGP6</name>
<dbReference type="VEuPathDB" id="FungiDB:MAPG_11030"/>
<organism evidence="2 3">
    <name type="scientific">Magnaporthiopsis poae (strain ATCC 64411 / 73-15)</name>
    <name type="common">Kentucky bluegrass fungus</name>
    <name type="synonym">Magnaporthe poae</name>
    <dbReference type="NCBI Taxonomy" id="644358"/>
    <lineage>
        <taxon>Eukaryota</taxon>
        <taxon>Fungi</taxon>
        <taxon>Dikarya</taxon>
        <taxon>Ascomycota</taxon>
        <taxon>Pezizomycotina</taxon>
        <taxon>Sordariomycetes</taxon>
        <taxon>Sordariomycetidae</taxon>
        <taxon>Magnaporthales</taxon>
        <taxon>Magnaporthaceae</taxon>
        <taxon>Magnaporthiopsis</taxon>
    </lineage>
</organism>
<gene>
    <name evidence="1" type="ORF">MAPG_11030</name>
</gene>
<protein>
    <submittedName>
        <fullName evidence="1 2">Uncharacterized protein</fullName>
    </submittedName>
</protein>
<reference evidence="1" key="2">
    <citation type="submission" date="2010-05" db="EMBL/GenBank/DDBJ databases">
        <title>The Genome Sequence of Magnaporthe poae strain ATCC 64411.</title>
        <authorList>
            <consortium name="The Broad Institute Genome Sequencing Platform"/>
            <consortium name="Broad Institute Genome Sequencing Center for Infectious Disease"/>
            <person name="Ma L.-J."/>
            <person name="Dead R."/>
            <person name="Young S."/>
            <person name="Zeng Q."/>
            <person name="Koehrsen M."/>
            <person name="Alvarado L."/>
            <person name="Berlin A."/>
            <person name="Chapman S.B."/>
            <person name="Chen Z."/>
            <person name="Freedman E."/>
            <person name="Gellesch M."/>
            <person name="Goldberg J."/>
            <person name="Griggs A."/>
            <person name="Gujja S."/>
            <person name="Heilman E.R."/>
            <person name="Heiman D."/>
            <person name="Hepburn T."/>
            <person name="Howarth C."/>
            <person name="Jen D."/>
            <person name="Larson L."/>
            <person name="Mehta T."/>
            <person name="Neiman D."/>
            <person name="Pearson M."/>
            <person name="Roberts A."/>
            <person name="Saif S."/>
            <person name="Shea T."/>
            <person name="Shenoy N."/>
            <person name="Sisk P."/>
            <person name="Stolte C."/>
            <person name="Sykes S."/>
            <person name="Walk T."/>
            <person name="White J."/>
            <person name="Yandava C."/>
            <person name="Haas B."/>
            <person name="Nusbaum C."/>
            <person name="Birren B."/>
        </authorList>
    </citation>
    <scope>NUCLEOTIDE SEQUENCE</scope>
    <source>
        <strain evidence="1">ATCC 64411</strain>
    </source>
</reference>
<dbReference type="EnsemblFungi" id="MAPG_11030T0">
    <property type="protein sequence ID" value="MAPG_11030T0"/>
    <property type="gene ID" value="MAPG_11030"/>
</dbReference>
<evidence type="ECO:0000313" key="2">
    <source>
        <dbReference type="EnsemblFungi" id="MAPG_11030T0"/>
    </source>
</evidence>
<accession>A0A0C4EE65</accession>
<dbReference type="Proteomes" id="UP000011715">
    <property type="component" value="Unassembled WGS sequence"/>
</dbReference>
<dbReference type="EMBL" id="ADBL01002713">
    <property type="status" value="NOT_ANNOTATED_CDS"/>
    <property type="molecule type" value="Genomic_DNA"/>
</dbReference>
<reference evidence="1" key="3">
    <citation type="submission" date="2011-03" db="EMBL/GenBank/DDBJ databases">
        <title>Annotation of Magnaporthe poae ATCC 64411.</title>
        <authorList>
            <person name="Ma L.-J."/>
            <person name="Dead R."/>
            <person name="Young S.K."/>
            <person name="Zeng Q."/>
            <person name="Gargeya S."/>
            <person name="Fitzgerald M."/>
            <person name="Haas B."/>
            <person name="Abouelleil A."/>
            <person name="Alvarado L."/>
            <person name="Arachchi H.M."/>
            <person name="Berlin A."/>
            <person name="Brown A."/>
            <person name="Chapman S.B."/>
            <person name="Chen Z."/>
            <person name="Dunbar C."/>
            <person name="Freedman E."/>
            <person name="Gearin G."/>
            <person name="Gellesch M."/>
            <person name="Goldberg J."/>
            <person name="Griggs A."/>
            <person name="Gujja S."/>
            <person name="Heiman D."/>
            <person name="Howarth C."/>
            <person name="Larson L."/>
            <person name="Lui A."/>
            <person name="MacDonald P.J.P."/>
            <person name="Mehta T."/>
            <person name="Montmayeur A."/>
            <person name="Murphy C."/>
            <person name="Neiman D."/>
            <person name="Pearson M."/>
            <person name="Priest M."/>
            <person name="Roberts A."/>
            <person name="Saif S."/>
            <person name="Shea T."/>
            <person name="Shenoy N."/>
            <person name="Sisk P."/>
            <person name="Stolte C."/>
            <person name="Sykes S."/>
            <person name="Yandava C."/>
            <person name="Wortman J."/>
            <person name="Nusbaum C."/>
            <person name="Birren B."/>
        </authorList>
    </citation>
    <scope>NUCLEOTIDE SEQUENCE</scope>
    <source>
        <strain evidence="1">ATCC 64411</strain>
    </source>
</reference>
<reference evidence="2" key="5">
    <citation type="submission" date="2015-06" db="UniProtKB">
        <authorList>
            <consortium name="EnsemblFungi"/>
        </authorList>
    </citation>
    <scope>IDENTIFICATION</scope>
    <source>
        <strain evidence="2">ATCC 64411</strain>
    </source>
</reference>
<sequence length="239" mass="26212">MRNMRTDSGTAKIQHSIAQHKRGWQSLSGHQETAGLVHKHETAITSFLVCQFGHFSLICRISYPFVLFPSEQQAPTAYQNIGKEATSARSLPCFSLYPSLRPRLPTGGYLHEASASCVTVKPAGRGQAVGESRQGPPTRLPIWPCKLPIPRARDVRGAAPYLALHHTKSHTDHRFSAASINFVPSALRLDSKALLPWPQERKADPVFGPWLRPRTSAPPARPPLCVPLASCAFSLGSRV</sequence>